<evidence type="ECO:0000256" key="3">
    <source>
        <dbReference type="ARBA" id="ARBA00022692"/>
    </source>
</evidence>
<evidence type="ECO:0000256" key="6">
    <source>
        <dbReference type="ARBA" id="ARBA00023303"/>
    </source>
</evidence>
<keyword evidence="4 10" id="KW-1133">Transmembrane helix</keyword>
<protein>
    <recommendedName>
        <fullName evidence="10">Fluoride-specific ion channel FluC</fullName>
    </recommendedName>
</protein>
<name>A0A6F8Y3M0_9ACTN</name>
<dbReference type="GO" id="GO:0005886">
    <property type="term" value="C:plasma membrane"/>
    <property type="evidence" value="ECO:0007669"/>
    <property type="project" value="UniProtKB-SubCell"/>
</dbReference>
<feature type="transmembrane region" description="Helical" evidence="10">
    <location>
        <begin position="98"/>
        <end position="119"/>
    </location>
</feature>
<evidence type="ECO:0000256" key="8">
    <source>
        <dbReference type="ARBA" id="ARBA00035585"/>
    </source>
</evidence>
<evidence type="ECO:0000256" key="1">
    <source>
        <dbReference type="ARBA" id="ARBA00004651"/>
    </source>
</evidence>
<dbReference type="Pfam" id="PF02537">
    <property type="entry name" value="CRCB"/>
    <property type="match status" value="1"/>
</dbReference>
<keyword evidence="2 10" id="KW-1003">Cell membrane</keyword>
<reference evidence="11 12" key="1">
    <citation type="submission" date="2020-03" db="EMBL/GenBank/DDBJ databases">
        <title>Whole genome shotgun sequence of Phytohabitans flavus NBRC 107702.</title>
        <authorList>
            <person name="Komaki H."/>
            <person name="Tamura T."/>
        </authorList>
    </citation>
    <scope>NUCLEOTIDE SEQUENCE [LARGE SCALE GENOMIC DNA]</scope>
    <source>
        <strain evidence="11 12">NBRC 107702</strain>
    </source>
</reference>
<comment type="caution">
    <text evidence="10">Lacks conserved residue(s) required for the propagation of feature annotation.</text>
</comment>
<proteinExistence type="inferred from homology"/>
<feature type="transmembrane region" description="Helical" evidence="10">
    <location>
        <begin position="66"/>
        <end position="86"/>
    </location>
</feature>
<evidence type="ECO:0000256" key="9">
    <source>
        <dbReference type="ARBA" id="ARBA00049940"/>
    </source>
</evidence>
<dbReference type="PANTHER" id="PTHR28259:SF1">
    <property type="entry name" value="FLUORIDE EXPORT PROTEIN 1-RELATED"/>
    <property type="match status" value="1"/>
</dbReference>
<comment type="similarity">
    <text evidence="7 10">Belongs to the fluoride channel Fluc/FEX (TC 1.A.43) family.</text>
</comment>
<organism evidence="11 12">
    <name type="scientific">Phytohabitans flavus</name>
    <dbReference type="NCBI Taxonomy" id="1076124"/>
    <lineage>
        <taxon>Bacteria</taxon>
        <taxon>Bacillati</taxon>
        <taxon>Actinomycetota</taxon>
        <taxon>Actinomycetes</taxon>
        <taxon>Micromonosporales</taxon>
        <taxon>Micromonosporaceae</taxon>
    </lineage>
</organism>
<feature type="transmembrane region" description="Helical" evidence="10">
    <location>
        <begin position="38"/>
        <end position="59"/>
    </location>
</feature>
<accession>A0A6F8Y3M0</accession>
<dbReference type="EMBL" id="AP022870">
    <property type="protein sequence ID" value="BCB80629.1"/>
    <property type="molecule type" value="Genomic_DNA"/>
</dbReference>
<dbReference type="AlphaFoldDB" id="A0A6F8Y3M0"/>
<dbReference type="Proteomes" id="UP000502508">
    <property type="component" value="Chromosome"/>
</dbReference>
<gene>
    <name evidence="10" type="primary">fluC</name>
    <name evidence="10" type="synonym">crcB</name>
    <name evidence="11" type="ORF">Pflav_070390</name>
</gene>
<reference evidence="11 12" key="2">
    <citation type="submission" date="2020-03" db="EMBL/GenBank/DDBJ databases">
        <authorList>
            <person name="Ichikawa N."/>
            <person name="Kimura A."/>
            <person name="Kitahashi Y."/>
            <person name="Uohara A."/>
        </authorList>
    </citation>
    <scope>NUCLEOTIDE SEQUENCE [LARGE SCALE GENOMIC DNA]</scope>
    <source>
        <strain evidence="11 12">NBRC 107702</strain>
    </source>
</reference>
<comment type="catalytic activity">
    <reaction evidence="8">
        <text>fluoride(in) = fluoride(out)</text>
        <dbReference type="Rhea" id="RHEA:76159"/>
        <dbReference type="ChEBI" id="CHEBI:17051"/>
    </reaction>
    <physiologicalReaction direction="left-to-right" evidence="8">
        <dbReference type="Rhea" id="RHEA:76160"/>
    </physiologicalReaction>
</comment>
<keyword evidence="6 10" id="KW-0407">Ion channel</keyword>
<evidence type="ECO:0000256" key="7">
    <source>
        <dbReference type="ARBA" id="ARBA00035120"/>
    </source>
</evidence>
<keyword evidence="10" id="KW-0813">Transport</keyword>
<evidence type="ECO:0000256" key="4">
    <source>
        <dbReference type="ARBA" id="ARBA00022989"/>
    </source>
</evidence>
<dbReference type="KEGG" id="pfla:Pflav_070390"/>
<evidence type="ECO:0000313" key="11">
    <source>
        <dbReference type="EMBL" id="BCB80629.1"/>
    </source>
</evidence>
<keyword evidence="3 10" id="KW-0812">Transmembrane</keyword>
<keyword evidence="10" id="KW-0406">Ion transport</keyword>
<evidence type="ECO:0000313" key="12">
    <source>
        <dbReference type="Proteomes" id="UP000502508"/>
    </source>
</evidence>
<dbReference type="PANTHER" id="PTHR28259">
    <property type="entry name" value="FLUORIDE EXPORT PROTEIN 1-RELATED"/>
    <property type="match status" value="1"/>
</dbReference>
<comment type="subcellular location">
    <subcellularLocation>
        <location evidence="1 10">Cell membrane</location>
        <topology evidence="1 10">Multi-pass membrane protein</topology>
    </subcellularLocation>
</comment>
<dbReference type="GO" id="GO:0140114">
    <property type="term" value="P:cellular detoxification of fluoride"/>
    <property type="evidence" value="ECO:0007669"/>
    <property type="project" value="UniProtKB-UniRule"/>
</dbReference>
<sequence>MSRRFSWDVLAVVAAGGSLGAAARYGIGVAWPHETGGFPWATLVINVVGCLAIGVLARLAPEHRLALPFLGTGVLSGFTTFSTYAVDTWTLADAGRPLAAAAYVAGTLVAALAAVWLGLRPLGRPE</sequence>
<keyword evidence="5 10" id="KW-0472">Membrane</keyword>
<evidence type="ECO:0000256" key="10">
    <source>
        <dbReference type="HAMAP-Rule" id="MF_00454"/>
    </source>
</evidence>
<keyword evidence="12" id="KW-1185">Reference proteome</keyword>
<dbReference type="HAMAP" id="MF_00454">
    <property type="entry name" value="FluC"/>
    <property type="match status" value="1"/>
</dbReference>
<dbReference type="InterPro" id="IPR003691">
    <property type="entry name" value="FluC"/>
</dbReference>
<comment type="function">
    <text evidence="9 10">Fluoride-specific ion channel. Important for reducing fluoride concentration in the cell, thus reducing its toxicity.</text>
</comment>
<dbReference type="GO" id="GO:0062054">
    <property type="term" value="F:fluoride channel activity"/>
    <property type="evidence" value="ECO:0007669"/>
    <property type="project" value="UniProtKB-UniRule"/>
</dbReference>
<evidence type="ECO:0000256" key="2">
    <source>
        <dbReference type="ARBA" id="ARBA00022475"/>
    </source>
</evidence>
<evidence type="ECO:0000256" key="5">
    <source>
        <dbReference type="ARBA" id="ARBA00023136"/>
    </source>
</evidence>